<proteinExistence type="predicted"/>
<keyword evidence="3" id="KW-1185">Reference proteome</keyword>
<evidence type="ECO:0000313" key="2">
    <source>
        <dbReference type="EMBL" id="GBM85911.1"/>
    </source>
</evidence>
<name>A0A4Y2J6L2_ARAVE</name>
<dbReference type="Proteomes" id="UP000499080">
    <property type="component" value="Unassembled WGS sequence"/>
</dbReference>
<dbReference type="EMBL" id="BGPR01003272">
    <property type="protein sequence ID" value="GBM85911.1"/>
    <property type="molecule type" value="Genomic_DNA"/>
</dbReference>
<dbReference type="AlphaFoldDB" id="A0A4Y2J6L2"/>
<evidence type="ECO:0000256" key="1">
    <source>
        <dbReference type="SAM" id="MobiDB-lite"/>
    </source>
</evidence>
<comment type="caution">
    <text evidence="2">The sequence shown here is derived from an EMBL/GenBank/DDBJ whole genome shotgun (WGS) entry which is preliminary data.</text>
</comment>
<evidence type="ECO:0000313" key="3">
    <source>
        <dbReference type="Proteomes" id="UP000499080"/>
    </source>
</evidence>
<organism evidence="2 3">
    <name type="scientific">Araneus ventricosus</name>
    <name type="common">Orbweaver spider</name>
    <name type="synonym">Epeira ventricosa</name>
    <dbReference type="NCBI Taxonomy" id="182803"/>
    <lineage>
        <taxon>Eukaryota</taxon>
        <taxon>Metazoa</taxon>
        <taxon>Ecdysozoa</taxon>
        <taxon>Arthropoda</taxon>
        <taxon>Chelicerata</taxon>
        <taxon>Arachnida</taxon>
        <taxon>Araneae</taxon>
        <taxon>Araneomorphae</taxon>
        <taxon>Entelegynae</taxon>
        <taxon>Araneoidea</taxon>
        <taxon>Araneidae</taxon>
        <taxon>Araneus</taxon>
    </lineage>
</organism>
<gene>
    <name evidence="2" type="ORF">AVEN_222421_1</name>
</gene>
<reference evidence="2 3" key="1">
    <citation type="journal article" date="2019" name="Sci. Rep.">
        <title>Orb-weaving spider Araneus ventricosus genome elucidates the spidroin gene catalogue.</title>
        <authorList>
            <person name="Kono N."/>
            <person name="Nakamura H."/>
            <person name="Ohtoshi R."/>
            <person name="Moran D.A.P."/>
            <person name="Shinohara A."/>
            <person name="Yoshida Y."/>
            <person name="Fujiwara M."/>
            <person name="Mori M."/>
            <person name="Tomita M."/>
            <person name="Arakawa K."/>
        </authorList>
    </citation>
    <scope>NUCLEOTIDE SEQUENCE [LARGE SCALE GENOMIC DNA]</scope>
</reference>
<sequence length="108" mass="11944">MQNSEKGRNPVGPSKESEFLKSISPLVEISAKSDILVRFRTRTSVQNSGNERNPVGLQEKSDAHKSSSSIVKKSENNQNLASNLETTLSAVQELQKNLDDETLFVVEK</sequence>
<feature type="compositionally biased region" description="Polar residues" evidence="1">
    <location>
        <begin position="66"/>
        <end position="79"/>
    </location>
</feature>
<protein>
    <submittedName>
        <fullName evidence="2">Uncharacterized protein</fullName>
    </submittedName>
</protein>
<accession>A0A4Y2J6L2</accession>
<feature type="compositionally biased region" description="Polar residues" evidence="1">
    <location>
        <begin position="42"/>
        <end position="51"/>
    </location>
</feature>
<feature type="region of interest" description="Disordered" evidence="1">
    <location>
        <begin position="42"/>
        <end position="79"/>
    </location>
</feature>